<dbReference type="GO" id="GO:0046872">
    <property type="term" value="F:metal ion binding"/>
    <property type="evidence" value="ECO:0007669"/>
    <property type="project" value="UniProtKB-KW"/>
</dbReference>
<dbReference type="GO" id="GO:0004489">
    <property type="term" value="F:methylenetetrahydrofolate reductase [NAD(P)H] activity"/>
    <property type="evidence" value="ECO:0007669"/>
    <property type="project" value="UniProtKB-EC"/>
</dbReference>
<dbReference type="AlphaFoldDB" id="A0A6P1TMF3"/>
<evidence type="ECO:0000256" key="5">
    <source>
        <dbReference type="ARBA" id="ARBA00022679"/>
    </source>
</evidence>
<dbReference type="Pfam" id="PF02219">
    <property type="entry name" value="MTHFR"/>
    <property type="match status" value="1"/>
</dbReference>
<dbReference type="Gene3D" id="3.20.20.330">
    <property type="entry name" value="Homocysteine-binding-like domain"/>
    <property type="match status" value="1"/>
</dbReference>
<dbReference type="InterPro" id="IPR003726">
    <property type="entry name" value="HCY_dom"/>
</dbReference>
<dbReference type="EC" id="2.1.1.10" evidence="10"/>
<dbReference type="CDD" id="cd00537">
    <property type="entry name" value="MTHFR"/>
    <property type="match status" value="1"/>
</dbReference>
<keyword evidence="8" id="KW-0862">Zinc</keyword>
<dbReference type="SUPFAM" id="SSF82282">
    <property type="entry name" value="Homocysteine S-methyltransferase"/>
    <property type="match status" value="1"/>
</dbReference>
<evidence type="ECO:0000256" key="8">
    <source>
        <dbReference type="PROSITE-ProRule" id="PRU00333"/>
    </source>
</evidence>
<dbReference type="InterPro" id="IPR036589">
    <property type="entry name" value="HCY_dom_sf"/>
</dbReference>
<evidence type="ECO:0000259" key="9">
    <source>
        <dbReference type="PROSITE" id="PS50970"/>
    </source>
</evidence>
<organism evidence="10 11">
    <name type="scientific">Anaerocolumna sedimenticola</name>
    <dbReference type="NCBI Taxonomy" id="2696063"/>
    <lineage>
        <taxon>Bacteria</taxon>
        <taxon>Bacillati</taxon>
        <taxon>Bacillota</taxon>
        <taxon>Clostridia</taxon>
        <taxon>Lachnospirales</taxon>
        <taxon>Lachnospiraceae</taxon>
        <taxon>Anaerocolumna</taxon>
    </lineage>
</organism>
<feature type="binding site" evidence="8">
    <location>
        <position position="270"/>
    </location>
    <ligand>
        <name>Zn(2+)</name>
        <dbReference type="ChEBI" id="CHEBI:29105"/>
    </ligand>
</feature>
<dbReference type="InterPro" id="IPR029041">
    <property type="entry name" value="FAD-linked_oxidoreductase-like"/>
</dbReference>
<reference evidence="10 11" key="1">
    <citation type="submission" date="2020-01" db="EMBL/GenBank/DDBJ databases">
        <title>Genome analysis of Anaerocolumna sp. CBA3638.</title>
        <authorList>
            <person name="Kim J."/>
            <person name="Roh S.W."/>
        </authorList>
    </citation>
    <scope>NUCLEOTIDE SEQUENCE [LARGE SCALE GENOMIC DNA]</scope>
    <source>
        <strain evidence="10 11">CBA3638</strain>
    </source>
</reference>
<evidence type="ECO:0000256" key="4">
    <source>
        <dbReference type="ARBA" id="ARBA00022630"/>
    </source>
</evidence>
<keyword evidence="3 8" id="KW-0489">Methyltransferase</keyword>
<keyword evidence="5 8" id="KW-0808">Transferase</keyword>
<dbReference type="Pfam" id="PF02574">
    <property type="entry name" value="S-methyl_trans"/>
    <property type="match status" value="1"/>
</dbReference>
<evidence type="ECO:0000313" key="11">
    <source>
        <dbReference type="Proteomes" id="UP000464314"/>
    </source>
</evidence>
<dbReference type="EC" id="1.5.1.20" evidence="10"/>
<comment type="pathway">
    <text evidence="2">One-carbon metabolism; tetrahydrofolate interconversion.</text>
</comment>
<evidence type="ECO:0000313" key="10">
    <source>
        <dbReference type="EMBL" id="QHQ61322.1"/>
    </source>
</evidence>
<keyword evidence="11" id="KW-1185">Reference proteome</keyword>
<dbReference type="KEGG" id="anr:Ana3638_11495"/>
<dbReference type="PROSITE" id="PS50970">
    <property type="entry name" value="HCY"/>
    <property type="match status" value="1"/>
</dbReference>
<evidence type="ECO:0000256" key="7">
    <source>
        <dbReference type="ARBA" id="ARBA00023002"/>
    </source>
</evidence>
<evidence type="ECO:0000256" key="6">
    <source>
        <dbReference type="ARBA" id="ARBA00022827"/>
    </source>
</evidence>
<evidence type="ECO:0000256" key="2">
    <source>
        <dbReference type="ARBA" id="ARBA00004777"/>
    </source>
</evidence>
<feature type="binding site" evidence="8">
    <location>
        <position position="269"/>
    </location>
    <ligand>
        <name>Zn(2+)</name>
        <dbReference type="ChEBI" id="CHEBI:29105"/>
    </ligand>
</feature>
<comment type="cofactor">
    <cofactor evidence="8">
        <name>Zn(2+)</name>
        <dbReference type="ChEBI" id="CHEBI:29105"/>
    </cofactor>
</comment>
<dbReference type="Gene3D" id="3.20.20.220">
    <property type="match status" value="1"/>
</dbReference>
<dbReference type="InterPro" id="IPR003171">
    <property type="entry name" value="Mehydrof_redctse-like"/>
</dbReference>
<dbReference type="PANTHER" id="PTHR11103">
    <property type="entry name" value="SLR1189 PROTEIN"/>
    <property type="match status" value="1"/>
</dbReference>
<dbReference type="PANTHER" id="PTHR11103:SF18">
    <property type="entry name" value="SLR1189 PROTEIN"/>
    <property type="match status" value="1"/>
</dbReference>
<dbReference type="Proteomes" id="UP000464314">
    <property type="component" value="Chromosome"/>
</dbReference>
<sequence>MKIQEYLKQHKLIIDGAMGTYFARLENNENAVSEYANLADPAKILKIHRNYIDAGAVMIRTNSFAANQQVLNIRPAQQAELITASYLLAKQAVAESGREVYIACDIGPIPEYSGRTEEDLFEEYKLICDTFLKEKPEIILFETFSDFNYIKKLVPYIKEKAPETFIITNFLINKNGYTTKGISARTLLEEIAGTKEIDAGGFNCGIGSGHMYHILKKLNFPANKFIVAAPNAGYPEQFQNRMIFMDNEVYFEENMQRIIELGVDIIGGCCGTTPGYIKKITEKIDLQESNRGIRINLSVKTEKLTELRSNDFFRLLESGKKVIAVELDPPFDAKDDQIITCAHKLREAGVDMITMADSPMGRSRVDSILMSIKLMRETGMSVMPHVCCRDKNMIAMRSGLLGAYANGIRNVLIVTGDPIPSENRQSTTGVFDYNSIQLMEYVKEMNREHFSEEPIYYGGALNYGRGPLEKIIERMEKKIEAGARYFLTQPIFTDEDIERVKYIKSKINTKILCGIMPLVSYRNANFIKNEISGIHVPDWVIERYTPEMTREEAEWTGAKIAGEIIERLNPFADGYYFMLPFNRVSLMDKIKIN</sequence>
<proteinExistence type="predicted"/>
<accession>A0A6P1TMF3</accession>
<feature type="binding site" evidence="8">
    <location>
        <position position="204"/>
    </location>
    <ligand>
        <name>Zn(2+)</name>
        <dbReference type="ChEBI" id="CHEBI:29105"/>
    </ligand>
</feature>
<dbReference type="SUPFAM" id="SSF51730">
    <property type="entry name" value="FAD-linked oxidoreductase"/>
    <property type="match status" value="1"/>
</dbReference>
<name>A0A6P1TMF3_9FIRM</name>
<keyword evidence="6" id="KW-0274">FAD</keyword>
<evidence type="ECO:0000256" key="3">
    <source>
        <dbReference type="ARBA" id="ARBA00022603"/>
    </source>
</evidence>
<evidence type="ECO:0000256" key="1">
    <source>
        <dbReference type="ARBA" id="ARBA00001974"/>
    </source>
</evidence>
<keyword evidence="7 10" id="KW-0560">Oxidoreductase</keyword>
<gene>
    <name evidence="10" type="ORF">Ana3638_11495</name>
</gene>
<feature type="domain" description="Hcy-binding" evidence="9">
    <location>
        <begin position="1"/>
        <end position="284"/>
    </location>
</feature>
<keyword evidence="8" id="KW-0479">Metal-binding</keyword>
<dbReference type="RefSeq" id="WP_161838147.1">
    <property type="nucleotide sequence ID" value="NZ_CP048000.1"/>
</dbReference>
<dbReference type="GO" id="GO:0032259">
    <property type="term" value="P:methylation"/>
    <property type="evidence" value="ECO:0007669"/>
    <property type="project" value="UniProtKB-KW"/>
</dbReference>
<comment type="cofactor">
    <cofactor evidence="1">
        <name>FAD</name>
        <dbReference type="ChEBI" id="CHEBI:57692"/>
    </cofactor>
</comment>
<dbReference type="EMBL" id="CP048000">
    <property type="protein sequence ID" value="QHQ61322.1"/>
    <property type="molecule type" value="Genomic_DNA"/>
</dbReference>
<keyword evidence="4" id="KW-0285">Flavoprotein</keyword>
<dbReference type="GO" id="GO:0035999">
    <property type="term" value="P:tetrahydrofolate interconversion"/>
    <property type="evidence" value="ECO:0007669"/>
    <property type="project" value="UniProtKB-UniPathway"/>
</dbReference>
<dbReference type="GO" id="GO:0008168">
    <property type="term" value="F:methyltransferase activity"/>
    <property type="evidence" value="ECO:0007669"/>
    <property type="project" value="UniProtKB-UniRule"/>
</dbReference>
<dbReference type="UniPathway" id="UPA00193"/>
<dbReference type="NCBIfam" id="NF006396">
    <property type="entry name" value="PRK08645.1"/>
    <property type="match status" value="1"/>
</dbReference>
<protein>
    <submittedName>
        <fullName evidence="10">Bifunctional homocysteine S-methyltransferase/methylenetetrahydrofolate reductase</fullName>
        <ecNumber evidence="10">1.5.1.20</ecNumber>
        <ecNumber evidence="10">2.1.1.10</ecNumber>
    </submittedName>
</protein>
<dbReference type="GO" id="GO:0006555">
    <property type="term" value="P:methionine metabolic process"/>
    <property type="evidence" value="ECO:0007669"/>
    <property type="project" value="InterPro"/>
</dbReference>